<evidence type="ECO:0008006" key="4">
    <source>
        <dbReference type="Google" id="ProtNLM"/>
    </source>
</evidence>
<dbReference type="Gene3D" id="3.50.50.60">
    <property type="entry name" value="FAD/NAD(P)-binding domain"/>
    <property type="match status" value="3"/>
</dbReference>
<dbReference type="SUPFAM" id="SSF51905">
    <property type="entry name" value="FAD/NAD(P)-binding domain"/>
    <property type="match status" value="3"/>
</dbReference>
<gene>
    <name evidence="2" type="ORF">B0T10DRAFT_531035</name>
</gene>
<keyword evidence="3" id="KW-1185">Reference proteome</keyword>
<comment type="similarity">
    <text evidence="1">Belongs to the FAD-binding monooxygenase family.</text>
</comment>
<proteinExistence type="inferred from homology"/>
<name>A0A9P9AMD9_9HYPO</name>
<protein>
    <recommendedName>
        <fullName evidence="4">Monooxygenase</fullName>
    </recommendedName>
</protein>
<evidence type="ECO:0000256" key="1">
    <source>
        <dbReference type="ARBA" id="ARBA00010139"/>
    </source>
</evidence>
<dbReference type="OrthoDB" id="74360at2759"/>
<accession>A0A9P9AMD9</accession>
<dbReference type="AlphaFoldDB" id="A0A9P9AMD9"/>
<sequence>MNYATYVTPRRLRCTIIGAGVSGLLMAYKLRKHLGDYIDFQIFEKNPDLGGTWHENTYPGCACDVPSHCYQFSFAPNPYWSQFYASSAEIKAYLKAVARHFELEQFITYNCKVVSASWSEKSGTWTTKLENGPAIQSEILVNAGGILNNLQIPNIQGLSTFAGPKLHTAAWDPSIDLTGKKIAIIGSGASGVQLLPQLQPIASKVQVFIRTPSWIAPPVALPAGKTSNYSYLKEEKEAFIVNREDYLDMRKEYESNFNGMFRGFIKGSAEQRDMRATFEKRMKSIIQDETLQKRLIPSFEAGCRRINPGESFLVSLQEPNVEPVFDGIDRITPNGVVAGGKEYPADVLVTATGFNTSFRPRWAIYGRNNVNLQDLWAETPVSYLGTGVSGFPNYLVFLGPNTPISNGSLMGSLEATSDYFIRILRKMVRQGVKAFNVRPDAQADFDEHTQTMMKNMVWTGTCRSWFKKGTEGKVTALWPGSSLHYMQVLAENRWEDYEWVYDKERYAYWGQGLSWIESPELDPLGLEERESSMTSTTLPRKESDLTYYLWKSDPLPPQCFAAPMQTKAQIARGGLKNAREKLPFNYAFDIVTSTRLEEVNTTHSSSSVDALRGVEEITGLRASRAALRDLVSALVLVELGHLGGILVVVRPPDSDRDL</sequence>
<dbReference type="Pfam" id="PF13450">
    <property type="entry name" value="NAD_binding_8"/>
    <property type="match status" value="1"/>
</dbReference>
<organism evidence="2 3">
    <name type="scientific">Thelonectria olida</name>
    <dbReference type="NCBI Taxonomy" id="1576542"/>
    <lineage>
        <taxon>Eukaryota</taxon>
        <taxon>Fungi</taxon>
        <taxon>Dikarya</taxon>
        <taxon>Ascomycota</taxon>
        <taxon>Pezizomycotina</taxon>
        <taxon>Sordariomycetes</taxon>
        <taxon>Hypocreomycetidae</taxon>
        <taxon>Hypocreales</taxon>
        <taxon>Nectriaceae</taxon>
        <taxon>Thelonectria</taxon>
    </lineage>
</organism>
<reference evidence="2 3" key="1">
    <citation type="journal article" date="2021" name="Nat. Commun.">
        <title>Genetic determinants of endophytism in the Arabidopsis root mycobiome.</title>
        <authorList>
            <person name="Mesny F."/>
            <person name="Miyauchi S."/>
            <person name="Thiergart T."/>
            <person name="Pickel B."/>
            <person name="Atanasova L."/>
            <person name="Karlsson M."/>
            <person name="Huettel B."/>
            <person name="Barry K.W."/>
            <person name="Haridas S."/>
            <person name="Chen C."/>
            <person name="Bauer D."/>
            <person name="Andreopoulos W."/>
            <person name="Pangilinan J."/>
            <person name="LaButti K."/>
            <person name="Riley R."/>
            <person name="Lipzen A."/>
            <person name="Clum A."/>
            <person name="Drula E."/>
            <person name="Henrissat B."/>
            <person name="Kohler A."/>
            <person name="Grigoriev I.V."/>
            <person name="Martin F.M."/>
            <person name="Hacquard S."/>
        </authorList>
    </citation>
    <scope>NUCLEOTIDE SEQUENCE [LARGE SCALE GENOMIC DNA]</scope>
    <source>
        <strain evidence="2 3">MPI-CAGE-CH-0241</strain>
    </source>
</reference>
<evidence type="ECO:0000313" key="2">
    <source>
        <dbReference type="EMBL" id="KAH6884857.1"/>
    </source>
</evidence>
<evidence type="ECO:0000313" key="3">
    <source>
        <dbReference type="Proteomes" id="UP000777438"/>
    </source>
</evidence>
<dbReference type="InterPro" id="IPR036188">
    <property type="entry name" value="FAD/NAD-bd_sf"/>
</dbReference>
<comment type="caution">
    <text evidence="2">The sequence shown here is derived from an EMBL/GenBank/DDBJ whole genome shotgun (WGS) entry which is preliminary data.</text>
</comment>
<dbReference type="PANTHER" id="PTHR42877">
    <property type="entry name" value="L-ORNITHINE N(5)-MONOOXYGENASE-RELATED"/>
    <property type="match status" value="1"/>
</dbReference>
<dbReference type="PANTHER" id="PTHR42877:SF8">
    <property type="entry name" value="MONOOXYGENASE"/>
    <property type="match status" value="1"/>
</dbReference>
<dbReference type="Proteomes" id="UP000777438">
    <property type="component" value="Unassembled WGS sequence"/>
</dbReference>
<dbReference type="EMBL" id="JAGPYM010000019">
    <property type="protein sequence ID" value="KAH6884857.1"/>
    <property type="molecule type" value="Genomic_DNA"/>
</dbReference>
<dbReference type="InterPro" id="IPR051209">
    <property type="entry name" value="FAD-bind_Monooxygenase_sf"/>
</dbReference>